<dbReference type="InterPro" id="IPR038469">
    <property type="entry name" value="tRNAHis_GuaTrfase_Thg1_sf"/>
</dbReference>
<dbReference type="Proteomes" id="UP000651452">
    <property type="component" value="Unassembled WGS sequence"/>
</dbReference>
<dbReference type="InterPro" id="IPR024956">
    <property type="entry name" value="tRNAHis_GuaTrfase_cat"/>
</dbReference>
<dbReference type="GO" id="GO:0008193">
    <property type="term" value="F:tRNA guanylyltransferase activity"/>
    <property type="evidence" value="ECO:0007669"/>
    <property type="project" value="InterPro"/>
</dbReference>
<feature type="domain" description="tRNAHis guanylyltransferase catalytic" evidence="3">
    <location>
        <begin position="17"/>
        <end position="155"/>
    </location>
</feature>
<dbReference type="PANTHER" id="PTHR12729:SF1">
    <property type="entry name" value="TRNAHIS GUANYLYLTRANSFERASE CATALYTIC DOMAIN-CONTAINING PROTEIN"/>
    <property type="match status" value="1"/>
</dbReference>
<dbReference type="EMBL" id="RZGK01000003">
    <property type="protein sequence ID" value="KAF9700089.1"/>
    <property type="molecule type" value="Genomic_DNA"/>
</dbReference>
<sequence>MEQQASRPADKAQSLAARMKQYEASFDFTLPLESPVILRLDGHAFSKFTSHFCRPFDQRIHDAMIATCTDLLAYFPTATVVYTQSDEITLVFPAGVQGFNERVQKLSSLAASYCSVRFNAHLAAFLATNVEPKVKDAAFGRLGTAHFDARLFAVPSVEETLNCIMWRCRNDAVRNSVGAFARTMYSTKEMHGRTTQELIEAMRNEKGVVFEEAVPRWAVEGCLLKREQVEHEGVNLKTGKVEKTLRTRTRVEERGVRVYSTENLKLVTDKFW</sequence>
<evidence type="ECO:0000313" key="4">
    <source>
        <dbReference type="EMBL" id="KAF9700089.1"/>
    </source>
</evidence>
<dbReference type="InterPro" id="IPR007537">
    <property type="entry name" value="tRNAHis_GuaTrfase_Thg1"/>
</dbReference>
<gene>
    <name evidence="4" type="ORF">EKO04_001256</name>
</gene>
<proteinExistence type="predicted"/>
<reference evidence="4" key="1">
    <citation type="submission" date="2018-12" db="EMBL/GenBank/DDBJ databases">
        <authorList>
            <person name="Syme R.A."/>
            <person name="Farfan-Caceres L."/>
            <person name="Lichtenzveig J."/>
        </authorList>
    </citation>
    <scope>NUCLEOTIDE SEQUENCE</scope>
    <source>
        <strain evidence="4">Al4</strain>
    </source>
</reference>
<dbReference type="GO" id="GO:0006400">
    <property type="term" value="P:tRNA modification"/>
    <property type="evidence" value="ECO:0007669"/>
    <property type="project" value="InterPro"/>
</dbReference>
<dbReference type="Gene3D" id="3.30.70.3000">
    <property type="match status" value="1"/>
</dbReference>
<evidence type="ECO:0000313" key="5">
    <source>
        <dbReference type="Proteomes" id="UP000651452"/>
    </source>
</evidence>
<reference evidence="4" key="2">
    <citation type="submission" date="2020-09" db="EMBL/GenBank/DDBJ databases">
        <title>Reference genome assembly for Australian Ascochyta lentis isolate Al4.</title>
        <authorList>
            <person name="Lee R.C."/>
            <person name="Farfan-Caceres L.M."/>
            <person name="Debler J.W."/>
            <person name="Williams A.H."/>
            <person name="Henares B.M."/>
        </authorList>
    </citation>
    <scope>NUCLEOTIDE SEQUENCE</scope>
    <source>
        <strain evidence="4">Al4</strain>
    </source>
</reference>
<dbReference type="OrthoDB" id="5959761at2759"/>
<comment type="caution">
    <text evidence="4">The sequence shown here is derived from an EMBL/GenBank/DDBJ whole genome shotgun (WGS) entry which is preliminary data.</text>
</comment>
<evidence type="ECO:0000256" key="2">
    <source>
        <dbReference type="ARBA" id="ARBA00032480"/>
    </source>
</evidence>
<protein>
    <recommendedName>
        <fullName evidence="1">tRNA(His) guanylyltransferase</fullName>
    </recommendedName>
    <alternativeName>
        <fullName evidence="2">tRNA-histidine guanylyltransferase</fullName>
    </alternativeName>
</protein>
<dbReference type="Pfam" id="PF04446">
    <property type="entry name" value="Thg1"/>
    <property type="match status" value="1"/>
</dbReference>
<evidence type="ECO:0000259" key="3">
    <source>
        <dbReference type="Pfam" id="PF04446"/>
    </source>
</evidence>
<evidence type="ECO:0000256" key="1">
    <source>
        <dbReference type="ARBA" id="ARBA00015443"/>
    </source>
</evidence>
<dbReference type="GO" id="GO:0000287">
    <property type="term" value="F:magnesium ion binding"/>
    <property type="evidence" value="ECO:0007669"/>
    <property type="project" value="InterPro"/>
</dbReference>
<dbReference type="AlphaFoldDB" id="A0A8H7MKG2"/>
<accession>A0A8H7MKG2</accession>
<dbReference type="PANTHER" id="PTHR12729">
    <property type="entry name" value="TRNA(HIS) GUANYLYLTRANSFERASE-RELATED"/>
    <property type="match status" value="1"/>
</dbReference>
<keyword evidence="5" id="KW-1185">Reference proteome</keyword>
<organism evidence="4 5">
    <name type="scientific">Ascochyta lentis</name>
    <dbReference type="NCBI Taxonomy" id="205686"/>
    <lineage>
        <taxon>Eukaryota</taxon>
        <taxon>Fungi</taxon>
        <taxon>Dikarya</taxon>
        <taxon>Ascomycota</taxon>
        <taxon>Pezizomycotina</taxon>
        <taxon>Dothideomycetes</taxon>
        <taxon>Pleosporomycetidae</taxon>
        <taxon>Pleosporales</taxon>
        <taxon>Pleosporineae</taxon>
        <taxon>Didymellaceae</taxon>
        <taxon>Ascochyta</taxon>
    </lineage>
</organism>
<name>A0A8H7MKG2_9PLEO</name>